<evidence type="ECO:0000313" key="1">
    <source>
        <dbReference type="EMBL" id="EDL79886.1"/>
    </source>
</evidence>
<reference evidence="2" key="1">
    <citation type="submission" date="2005-09" db="EMBL/GenBank/DDBJ databases">
        <authorList>
            <person name="Mural R.J."/>
            <person name="Li P.W."/>
            <person name="Adams M.D."/>
            <person name="Amanatides P.G."/>
            <person name="Baden-Tillson H."/>
            <person name="Barnstead M."/>
            <person name="Chin S.H."/>
            <person name="Dew I."/>
            <person name="Evans C.A."/>
            <person name="Ferriera S."/>
            <person name="Flanigan M."/>
            <person name="Fosler C."/>
            <person name="Glodek A."/>
            <person name="Gu Z."/>
            <person name="Holt R.A."/>
            <person name="Jennings D."/>
            <person name="Kraft C.L."/>
            <person name="Lu F."/>
            <person name="Nguyen T."/>
            <person name="Nusskern D.R."/>
            <person name="Pfannkoch C.M."/>
            <person name="Sitter C."/>
            <person name="Sutton G.G."/>
            <person name="Venter J.C."/>
            <person name="Wang Z."/>
            <person name="Woodage T."/>
            <person name="Zheng X.H."/>
            <person name="Zhong F."/>
        </authorList>
    </citation>
    <scope>NUCLEOTIDE SEQUENCE [LARGE SCALE GENOMIC DNA]</scope>
    <source>
        <strain>BN</strain>
        <strain evidence="2">Sprague-Dawley</strain>
    </source>
</reference>
<sequence>MHFLCVSILVSQICISVFTREGHLS</sequence>
<accession>A6HPD5</accession>
<evidence type="ECO:0000313" key="2">
    <source>
        <dbReference type="Proteomes" id="UP000234681"/>
    </source>
</evidence>
<protein>
    <submittedName>
        <fullName evidence="1">RCG27083</fullName>
    </submittedName>
</protein>
<gene>
    <name evidence="1" type="ORF">rCG_27083</name>
</gene>
<dbReference type="AlphaFoldDB" id="A6HPD5"/>
<dbReference type="EMBL" id="CH473949">
    <property type="protein sequence ID" value="EDL79886.1"/>
    <property type="molecule type" value="Genomic_DNA"/>
</dbReference>
<proteinExistence type="predicted"/>
<name>A6HPD5_RAT</name>
<dbReference type="Proteomes" id="UP000234681">
    <property type="component" value="Chromosome 3"/>
</dbReference>
<organism evidence="1 2">
    <name type="scientific">Rattus norvegicus</name>
    <name type="common">Rat</name>
    <dbReference type="NCBI Taxonomy" id="10116"/>
    <lineage>
        <taxon>Eukaryota</taxon>
        <taxon>Metazoa</taxon>
        <taxon>Chordata</taxon>
        <taxon>Craniata</taxon>
        <taxon>Vertebrata</taxon>
        <taxon>Euteleostomi</taxon>
        <taxon>Mammalia</taxon>
        <taxon>Eutheria</taxon>
        <taxon>Euarchontoglires</taxon>
        <taxon>Glires</taxon>
        <taxon>Rodentia</taxon>
        <taxon>Myomorpha</taxon>
        <taxon>Muroidea</taxon>
        <taxon>Muridae</taxon>
        <taxon>Murinae</taxon>
        <taxon>Rattus</taxon>
    </lineage>
</organism>